<keyword evidence="4" id="KW-1185">Reference proteome</keyword>
<dbReference type="GO" id="GO:0045900">
    <property type="term" value="P:negative regulation of translational elongation"/>
    <property type="evidence" value="ECO:0007669"/>
    <property type="project" value="TreeGrafter"/>
</dbReference>
<dbReference type="Proteomes" id="UP000070383">
    <property type="component" value="Unassembled WGS sequence"/>
</dbReference>
<dbReference type="NCBIfam" id="TIGR00741">
    <property type="entry name" value="yfiA"/>
    <property type="match status" value="1"/>
</dbReference>
<dbReference type="GO" id="GO:0022627">
    <property type="term" value="C:cytosolic small ribosomal subunit"/>
    <property type="evidence" value="ECO:0007669"/>
    <property type="project" value="TreeGrafter"/>
</dbReference>
<dbReference type="AlphaFoldDB" id="A0A133KGH7"/>
<protein>
    <submittedName>
        <fullName evidence="3">Ribosomal subunit interface protein</fullName>
    </submittedName>
</protein>
<dbReference type="Gene3D" id="3.30.160.100">
    <property type="entry name" value="Ribosome hibernation promotion factor-like"/>
    <property type="match status" value="1"/>
</dbReference>
<dbReference type="Pfam" id="PF16321">
    <property type="entry name" value="Ribosom_S30AE_C"/>
    <property type="match status" value="1"/>
</dbReference>
<dbReference type="InterPro" id="IPR050574">
    <property type="entry name" value="HPF/YfiA_ribosome-assoc"/>
</dbReference>
<evidence type="ECO:0000256" key="1">
    <source>
        <dbReference type="ARBA" id="ARBA00022845"/>
    </source>
</evidence>
<dbReference type="InterPro" id="IPR036567">
    <property type="entry name" value="RHF-like"/>
</dbReference>
<dbReference type="Gene3D" id="3.30.505.50">
    <property type="entry name" value="Sigma 54 modulation/S30EA ribosomal protein, C-terminal domain"/>
    <property type="match status" value="1"/>
</dbReference>
<dbReference type="GO" id="GO:0043024">
    <property type="term" value="F:ribosomal small subunit binding"/>
    <property type="evidence" value="ECO:0007669"/>
    <property type="project" value="TreeGrafter"/>
</dbReference>
<dbReference type="STRING" id="33036.HMPREF3200_00558"/>
<dbReference type="PATRIC" id="fig|33036.3.peg.555"/>
<accession>A0A133KGH7</accession>
<evidence type="ECO:0000313" key="3">
    <source>
        <dbReference type="EMBL" id="KWZ78693.1"/>
    </source>
</evidence>
<feature type="domain" description="Sigma 54 modulation/S30EA ribosomal protein C-terminal" evidence="2">
    <location>
        <begin position="144"/>
        <end position="197"/>
    </location>
</feature>
<sequence length="204" mass="23940">MKKIKRKRLLKLILGKLIKRQEEGIMKLNLIAKNFTLTNDIRNESIKKFERLDKYFHDQQEMDIRFAKEGNDFVVETTAVLDGGRILRSETSDNSYQTAIDKNIDGLVRQVRKNKTKLMKGRQSGASIKFDNFEAYDDKKDDEKINIVRTKEINVKPMSAEEAILQMELLDHNFFVYLDSDDMQVRVVYRRRKGDYGQIIPSLD</sequence>
<dbReference type="InterPro" id="IPR032528">
    <property type="entry name" value="Ribosom_S30AE_C"/>
</dbReference>
<gene>
    <name evidence="3" type="ORF">HMPREF3200_00558</name>
</gene>
<dbReference type="SUPFAM" id="SSF69754">
    <property type="entry name" value="Ribosome binding protein Y (YfiA homologue)"/>
    <property type="match status" value="1"/>
</dbReference>
<dbReference type="CDD" id="cd00552">
    <property type="entry name" value="RaiA"/>
    <property type="match status" value="1"/>
</dbReference>
<evidence type="ECO:0000313" key="4">
    <source>
        <dbReference type="Proteomes" id="UP000070383"/>
    </source>
</evidence>
<evidence type="ECO:0000259" key="2">
    <source>
        <dbReference type="Pfam" id="PF16321"/>
    </source>
</evidence>
<organism evidence="3 4">
    <name type="scientific">Anaerococcus tetradius</name>
    <dbReference type="NCBI Taxonomy" id="33036"/>
    <lineage>
        <taxon>Bacteria</taxon>
        <taxon>Bacillati</taxon>
        <taxon>Bacillota</taxon>
        <taxon>Tissierellia</taxon>
        <taxon>Tissierellales</taxon>
        <taxon>Peptoniphilaceae</taxon>
        <taxon>Anaerococcus</taxon>
    </lineage>
</organism>
<proteinExistence type="predicted"/>
<dbReference type="Pfam" id="PF02482">
    <property type="entry name" value="Ribosomal_S30AE"/>
    <property type="match status" value="1"/>
</dbReference>
<reference evidence="4" key="1">
    <citation type="submission" date="2016-01" db="EMBL/GenBank/DDBJ databases">
        <authorList>
            <person name="Mitreva M."/>
            <person name="Pepin K.H."/>
            <person name="Mihindukulasuriya K.A."/>
            <person name="Fulton R."/>
            <person name="Fronick C."/>
            <person name="O'Laughlin M."/>
            <person name="Miner T."/>
            <person name="Herter B."/>
            <person name="Rosa B.A."/>
            <person name="Cordes M."/>
            <person name="Tomlinson C."/>
            <person name="Wollam A."/>
            <person name="Palsikar V.B."/>
            <person name="Mardis E.R."/>
            <person name="Wilson R.K."/>
        </authorList>
    </citation>
    <scope>NUCLEOTIDE SEQUENCE [LARGE SCALE GENOMIC DNA]</scope>
    <source>
        <strain evidence="4">MJR8151</strain>
    </source>
</reference>
<dbReference type="EMBL" id="LRPM01000020">
    <property type="protein sequence ID" value="KWZ78693.1"/>
    <property type="molecule type" value="Genomic_DNA"/>
</dbReference>
<comment type="caution">
    <text evidence="3">The sequence shown here is derived from an EMBL/GenBank/DDBJ whole genome shotgun (WGS) entry which is preliminary data.</text>
</comment>
<keyword evidence="1" id="KW-0810">Translation regulation</keyword>
<name>A0A133KGH7_9FIRM</name>
<dbReference type="InterPro" id="IPR038416">
    <property type="entry name" value="Ribosom_S30AE_C_sf"/>
</dbReference>
<dbReference type="PANTHER" id="PTHR33231:SF1">
    <property type="entry name" value="30S RIBOSOMAL PROTEIN"/>
    <property type="match status" value="1"/>
</dbReference>
<dbReference type="PANTHER" id="PTHR33231">
    <property type="entry name" value="30S RIBOSOMAL PROTEIN"/>
    <property type="match status" value="1"/>
</dbReference>
<dbReference type="InterPro" id="IPR003489">
    <property type="entry name" value="RHF/RaiA"/>
</dbReference>